<proteinExistence type="predicted"/>
<sequence length="110" mass="12927">MHADRVKEFGVQDSLQLKLSSNEDEMMTQENEEDENLALLRAFKFMNMSVNIYTVHEAISHLQEIEEEIPYLHKTVAEARQQWTSLPLPMKMTKTLTCICKRSRICLLRK</sequence>
<dbReference type="VEuPathDB" id="VectorBase:LOC119180557"/>
<evidence type="ECO:0000313" key="1">
    <source>
        <dbReference type="EMBL" id="KAH8018694.1"/>
    </source>
</evidence>
<reference evidence="1" key="1">
    <citation type="journal article" date="2020" name="Cell">
        <title>Large-Scale Comparative Analyses of Tick Genomes Elucidate Their Genetic Diversity and Vector Capacities.</title>
        <authorList>
            <consortium name="Tick Genome and Microbiome Consortium (TIGMIC)"/>
            <person name="Jia N."/>
            <person name="Wang J."/>
            <person name="Shi W."/>
            <person name="Du L."/>
            <person name="Sun Y."/>
            <person name="Zhan W."/>
            <person name="Jiang J.F."/>
            <person name="Wang Q."/>
            <person name="Zhang B."/>
            <person name="Ji P."/>
            <person name="Bell-Sakyi L."/>
            <person name="Cui X.M."/>
            <person name="Yuan T.T."/>
            <person name="Jiang B.G."/>
            <person name="Yang W.F."/>
            <person name="Lam T.T."/>
            <person name="Chang Q.C."/>
            <person name="Ding S.J."/>
            <person name="Wang X.J."/>
            <person name="Zhu J.G."/>
            <person name="Ruan X.D."/>
            <person name="Zhao L."/>
            <person name="Wei J.T."/>
            <person name="Ye R.Z."/>
            <person name="Que T.C."/>
            <person name="Du C.H."/>
            <person name="Zhou Y.H."/>
            <person name="Cheng J.X."/>
            <person name="Dai P.F."/>
            <person name="Guo W.B."/>
            <person name="Han X.H."/>
            <person name="Huang E.J."/>
            <person name="Li L.F."/>
            <person name="Wei W."/>
            <person name="Gao Y.C."/>
            <person name="Liu J.Z."/>
            <person name="Shao H.Z."/>
            <person name="Wang X."/>
            <person name="Wang C.C."/>
            <person name="Yang T.C."/>
            <person name="Huo Q.B."/>
            <person name="Li W."/>
            <person name="Chen H.Y."/>
            <person name="Chen S.E."/>
            <person name="Zhou L.G."/>
            <person name="Ni X.B."/>
            <person name="Tian J.H."/>
            <person name="Sheng Y."/>
            <person name="Liu T."/>
            <person name="Pan Y.S."/>
            <person name="Xia L.Y."/>
            <person name="Li J."/>
            <person name="Zhao F."/>
            <person name="Cao W.C."/>
        </authorList>
    </citation>
    <scope>NUCLEOTIDE SEQUENCE</scope>
    <source>
        <strain evidence="1">Rmic-2018</strain>
    </source>
</reference>
<comment type="caution">
    <text evidence="1">The sequence shown here is derived from an EMBL/GenBank/DDBJ whole genome shotgun (WGS) entry which is preliminary data.</text>
</comment>
<gene>
    <name evidence="1" type="ORF">HPB51_010521</name>
</gene>
<keyword evidence="2" id="KW-1185">Reference proteome</keyword>
<name>A0A9J6DA39_RHIMP</name>
<protein>
    <submittedName>
        <fullName evidence="1">Uncharacterized protein</fullName>
    </submittedName>
</protein>
<dbReference type="AlphaFoldDB" id="A0A9J6DA39"/>
<accession>A0A9J6DA39</accession>
<reference evidence="1" key="2">
    <citation type="submission" date="2021-09" db="EMBL/GenBank/DDBJ databases">
        <authorList>
            <person name="Jia N."/>
            <person name="Wang J."/>
            <person name="Shi W."/>
            <person name="Du L."/>
            <person name="Sun Y."/>
            <person name="Zhan W."/>
            <person name="Jiang J."/>
            <person name="Wang Q."/>
            <person name="Zhang B."/>
            <person name="Ji P."/>
            <person name="Sakyi L.B."/>
            <person name="Cui X."/>
            <person name="Yuan T."/>
            <person name="Jiang B."/>
            <person name="Yang W."/>
            <person name="Lam T.T.-Y."/>
            <person name="Chang Q."/>
            <person name="Ding S."/>
            <person name="Wang X."/>
            <person name="Zhu J."/>
            <person name="Ruan X."/>
            <person name="Zhao L."/>
            <person name="Wei J."/>
            <person name="Que T."/>
            <person name="Du C."/>
            <person name="Cheng J."/>
            <person name="Dai P."/>
            <person name="Han X."/>
            <person name="Huang E."/>
            <person name="Gao Y."/>
            <person name="Liu J."/>
            <person name="Shao H."/>
            <person name="Ye R."/>
            <person name="Li L."/>
            <person name="Wei W."/>
            <person name="Wang X."/>
            <person name="Wang C."/>
            <person name="Huo Q."/>
            <person name="Li W."/>
            <person name="Guo W."/>
            <person name="Chen H."/>
            <person name="Chen S."/>
            <person name="Zhou L."/>
            <person name="Zhou L."/>
            <person name="Ni X."/>
            <person name="Tian J."/>
            <person name="Zhou Y."/>
            <person name="Sheng Y."/>
            <person name="Liu T."/>
            <person name="Pan Y."/>
            <person name="Xia L."/>
            <person name="Li J."/>
            <person name="Zhao F."/>
            <person name="Cao W."/>
        </authorList>
    </citation>
    <scope>NUCLEOTIDE SEQUENCE</scope>
    <source>
        <strain evidence="1">Rmic-2018</strain>
        <tissue evidence="1">Larvae</tissue>
    </source>
</reference>
<organism evidence="1 2">
    <name type="scientific">Rhipicephalus microplus</name>
    <name type="common">Cattle tick</name>
    <name type="synonym">Boophilus microplus</name>
    <dbReference type="NCBI Taxonomy" id="6941"/>
    <lineage>
        <taxon>Eukaryota</taxon>
        <taxon>Metazoa</taxon>
        <taxon>Ecdysozoa</taxon>
        <taxon>Arthropoda</taxon>
        <taxon>Chelicerata</taxon>
        <taxon>Arachnida</taxon>
        <taxon>Acari</taxon>
        <taxon>Parasitiformes</taxon>
        <taxon>Ixodida</taxon>
        <taxon>Ixodoidea</taxon>
        <taxon>Ixodidae</taxon>
        <taxon>Rhipicephalinae</taxon>
        <taxon>Rhipicephalus</taxon>
        <taxon>Boophilus</taxon>
    </lineage>
</organism>
<dbReference type="Proteomes" id="UP000821866">
    <property type="component" value="Chromosome 8"/>
</dbReference>
<evidence type="ECO:0000313" key="2">
    <source>
        <dbReference type="Proteomes" id="UP000821866"/>
    </source>
</evidence>
<dbReference type="EMBL" id="JABSTU010000010">
    <property type="protein sequence ID" value="KAH8018694.1"/>
    <property type="molecule type" value="Genomic_DNA"/>
</dbReference>